<keyword evidence="3 6" id="KW-0808">Transferase</keyword>
<gene>
    <name evidence="9" type="primary">fabD_1</name>
    <name evidence="9" type="ORF">Lche_1123</name>
</gene>
<dbReference type="PANTHER" id="PTHR42681">
    <property type="entry name" value="MALONYL-COA-ACYL CARRIER PROTEIN TRANSACYLASE, MITOCHONDRIAL"/>
    <property type="match status" value="1"/>
</dbReference>
<comment type="catalytic activity">
    <reaction evidence="5 6">
        <text>holo-[ACP] + malonyl-CoA = malonyl-[ACP] + CoA</text>
        <dbReference type="Rhea" id="RHEA:41792"/>
        <dbReference type="Rhea" id="RHEA-COMP:9623"/>
        <dbReference type="Rhea" id="RHEA-COMP:9685"/>
        <dbReference type="ChEBI" id="CHEBI:57287"/>
        <dbReference type="ChEBI" id="CHEBI:57384"/>
        <dbReference type="ChEBI" id="CHEBI:64479"/>
        <dbReference type="ChEBI" id="CHEBI:78449"/>
        <dbReference type="EC" id="2.3.1.39"/>
    </reaction>
</comment>
<evidence type="ECO:0000256" key="4">
    <source>
        <dbReference type="ARBA" id="ARBA00023315"/>
    </source>
</evidence>
<dbReference type="SUPFAM" id="SSF55048">
    <property type="entry name" value="Probable ACP-binding domain of malonyl-CoA ACP transacylase"/>
    <property type="match status" value="1"/>
</dbReference>
<dbReference type="InterPro" id="IPR016036">
    <property type="entry name" value="Malonyl_transacylase_ACP-bd"/>
</dbReference>
<evidence type="ECO:0000256" key="1">
    <source>
        <dbReference type="ARBA" id="ARBA00013258"/>
    </source>
</evidence>
<dbReference type="RefSeq" id="WP_058387552.1">
    <property type="nucleotide sequence ID" value="NZ_LNXW01000013.1"/>
</dbReference>
<feature type="active site" evidence="7">
    <location>
        <position position="82"/>
    </location>
</feature>
<evidence type="ECO:0000313" key="10">
    <source>
        <dbReference type="Proteomes" id="UP000054921"/>
    </source>
</evidence>
<dbReference type="SUPFAM" id="SSF52151">
    <property type="entry name" value="FabD/lysophospholipase-like"/>
    <property type="match status" value="1"/>
</dbReference>
<evidence type="ECO:0000256" key="2">
    <source>
        <dbReference type="ARBA" id="ARBA00018953"/>
    </source>
</evidence>
<feature type="active site" evidence="7">
    <location>
        <position position="183"/>
    </location>
</feature>
<dbReference type="SMART" id="SM00827">
    <property type="entry name" value="PKS_AT"/>
    <property type="match status" value="1"/>
</dbReference>
<dbReference type="EMBL" id="LNXW01000013">
    <property type="protein sequence ID" value="KTC79103.1"/>
    <property type="molecule type" value="Genomic_DNA"/>
</dbReference>
<dbReference type="InterPro" id="IPR014043">
    <property type="entry name" value="Acyl_transferase_dom"/>
</dbReference>
<accession>A0A0W0S6F3</accession>
<dbReference type="PATRIC" id="fig|28084.5.peg.1221"/>
<comment type="caution">
    <text evidence="9">The sequence shown here is derived from an EMBL/GenBank/DDBJ whole genome shotgun (WGS) entry which is preliminary data.</text>
</comment>
<dbReference type="Proteomes" id="UP000054921">
    <property type="component" value="Unassembled WGS sequence"/>
</dbReference>
<dbReference type="NCBIfam" id="TIGR00128">
    <property type="entry name" value="fabD"/>
    <property type="match status" value="1"/>
</dbReference>
<dbReference type="AlphaFoldDB" id="A0A0W0S6F3"/>
<protein>
    <recommendedName>
        <fullName evidence="2 6">Malonyl CoA-acyl carrier protein transacylase</fullName>
        <ecNumber evidence="1 6">2.3.1.39</ecNumber>
    </recommendedName>
</protein>
<dbReference type="InterPro" id="IPR001227">
    <property type="entry name" value="Ac_transferase_dom_sf"/>
</dbReference>
<dbReference type="InterPro" id="IPR016035">
    <property type="entry name" value="Acyl_Trfase/lysoPLipase"/>
</dbReference>
<dbReference type="InterPro" id="IPR004410">
    <property type="entry name" value="Malonyl_CoA-ACP_transAc_FabD"/>
</dbReference>
<dbReference type="PIRSF" id="PIRSF000446">
    <property type="entry name" value="Mct"/>
    <property type="match status" value="1"/>
</dbReference>
<feature type="domain" description="Malonyl-CoA:ACP transacylase (MAT)" evidence="8">
    <location>
        <begin position="5"/>
        <end position="282"/>
    </location>
</feature>
<organism evidence="9 10">
    <name type="scientific">Legionella cherrii</name>
    <dbReference type="NCBI Taxonomy" id="28084"/>
    <lineage>
        <taxon>Bacteria</taxon>
        <taxon>Pseudomonadati</taxon>
        <taxon>Pseudomonadota</taxon>
        <taxon>Gammaproteobacteria</taxon>
        <taxon>Legionellales</taxon>
        <taxon>Legionellaceae</taxon>
        <taxon>Legionella</taxon>
    </lineage>
</organism>
<dbReference type="Pfam" id="PF00698">
    <property type="entry name" value="Acyl_transf_1"/>
    <property type="match status" value="1"/>
</dbReference>
<dbReference type="EC" id="2.3.1.39" evidence="1 6"/>
<sequence length="282" mass="31218">MSVLLFPGQGSQFKGMGQELFKLFPEVVAEANQILGYDLEQAVLSDVMNQTLYTQPLIYCISIMAWLARRAELKVDMVLGHSLGEYAALYVAEVFDFATGLRIVQRRAELMNEAREGAMAAIVGMSAAQIETIIKENQLPLVIANYNSPMQTVISGTKESVDASSKLFVEGRFIPLKVSGAFHSPLMQAAAETFYSYLKQFQFHPPRYPIILNATARAHVDCSIDMTQLLSQQLVKPVFWHQSIEYCLTLGYLDFIELGPGKVLTSLLDGILNDPVITGAVN</sequence>
<dbReference type="GO" id="GO:0006633">
    <property type="term" value="P:fatty acid biosynthetic process"/>
    <property type="evidence" value="ECO:0007669"/>
    <property type="project" value="TreeGrafter"/>
</dbReference>
<evidence type="ECO:0000256" key="3">
    <source>
        <dbReference type="ARBA" id="ARBA00022679"/>
    </source>
</evidence>
<evidence type="ECO:0000313" key="9">
    <source>
        <dbReference type="EMBL" id="KTC79103.1"/>
    </source>
</evidence>
<evidence type="ECO:0000256" key="7">
    <source>
        <dbReference type="PIRSR" id="PIRSR000446-1"/>
    </source>
</evidence>
<dbReference type="InterPro" id="IPR024925">
    <property type="entry name" value="Malonyl_CoA-ACP_transAc"/>
</dbReference>
<dbReference type="Gene3D" id="3.40.366.10">
    <property type="entry name" value="Malonyl-Coenzyme A Acyl Carrier Protein, domain 2"/>
    <property type="match status" value="1"/>
</dbReference>
<reference evidence="9 10" key="1">
    <citation type="submission" date="2015-11" db="EMBL/GenBank/DDBJ databases">
        <title>Genomic analysis of 38 Legionella species identifies large and diverse effector repertoires.</title>
        <authorList>
            <person name="Burstein D."/>
            <person name="Amaro F."/>
            <person name="Zusman T."/>
            <person name="Lifshitz Z."/>
            <person name="Cohen O."/>
            <person name="Gilbert J.A."/>
            <person name="Pupko T."/>
            <person name="Shuman H.A."/>
            <person name="Segal G."/>
        </authorList>
    </citation>
    <scope>NUCLEOTIDE SEQUENCE [LARGE SCALE GENOMIC DNA]</scope>
    <source>
        <strain evidence="9 10">ORW</strain>
    </source>
</reference>
<dbReference type="STRING" id="28084.Lche_1123"/>
<dbReference type="PANTHER" id="PTHR42681:SF1">
    <property type="entry name" value="MALONYL-COA-ACYL CARRIER PROTEIN TRANSACYLASE, MITOCHONDRIAL"/>
    <property type="match status" value="1"/>
</dbReference>
<dbReference type="GO" id="GO:0005829">
    <property type="term" value="C:cytosol"/>
    <property type="evidence" value="ECO:0007669"/>
    <property type="project" value="TreeGrafter"/>
</dbReference>
<evidence type="ECO:0000259" key="8">
    <source>
        <dbReference type="SMART" id="SM00827"/>
    </source>
</evidence>
<name>A0A0W0S6F3_9GAMM</name>
<evidence type="ECO:0000256" key="5">
    <source>
        <dbReference type="ARBA" id="ARBA00048462"/>
    </source>
</evidence>
<dbReference type="GO" id="GO:0004314">
    <property type="term" value="F:[acyl-carrier-protein] S-malonyltransferase activity"/>
    <property type="evidence" value="ECO:0007669"/>
    <property type="project" value="UniProtKB-EC"/>
</dbReference>
<keyword evidence="4 6" id="KW-0012">Acyltransferase</keyword>
<evidence type="ECO:0000256" key="6">
    <source>
        <dbReference type="PIRNR" id="PIRNR000446"/>
    </source>
</evidence>
<dbReference type="OrthoDB" id="9808564at2"/>
<comment type="similarity">
    <text evidence="6">Belongs to the fabD family.</text>
</comment>
<proteinExistence type="inferred from homology"/>
<dbReference type="InterPro" id="IPR050858">
    <property type="entry name" value="Mal-CoA-ACP_Trans/PKS_FabD"/>
</dbReference>
<dbReference type="Gene3D" id="3.30.70.250">
    <property type="entry name" value="Malonyl-CoA ACP transacylase, ACP-binding"/>
    <property type="match status" value="1"/>
</dbReference>